<dbReference type="InterPro" id="IPR011709">
    <property type="entry name" value="DEAD-box_helicase_OB_fold"/>
</dbReference>
<keyword evidence="1" id="KW-0067">ATP-binding</keyword>
<evidence type="ECO:0000313" key="4">
    <source>
        <dbReference type="EMBL" id="KAK1388098.1"/>
    </source>
</evidence>
<protein>
    <recommendedName>
        <fullName evidence="3">DEAD-box helicase OB fold domain-containing protein</fullName>
    </recommendedName>
</protein>
<keyword evidence="1" id="KW-0378">Hydrolase</keyword>
<dbReference type="AlphaFoldDB" id="A0AAD8MYA7"/>
<dbReference type="Proteomes" id="UP001237642">
    <property type="component" value="Unassembled WGS sequence"/>
</dbReference>
<comment type="caution">
    <text evidence="4">The sequence shown here is derived from an EMBL/GenBank/DDBJ whole genome shotgun (WGS) entry which is preliminary data.</text>
</comment>
<gene>
    <name evidence="4" type="ORF">POM88_016276</name>
</gene>
<evidence type="ECO:0000256" key="1">
    <source>
        <dbReference type="ARBA" id="ARBA00022806"/>
    </source>
</evidence>
<dbReference type="GO" id="GO:0004386">
    <property type="term" value="F:helicase activity"/>
    <property type="evidence" value="ECO:0007669"/>
    <property type="project" value="UniProtKB-KW"/>
</dbReference>
<name>A0AAD8MYA7_9APIA</name>
<feature type="domain" description="DEAD-box helicase OB fold" evidence="3">
    <location>
        <begin position="49"/>
        <end position="101"/>
    </location>
</feature>
<dbReference type="Pfam" id="PF07717">
    <property type="entry name" value="OB_NTP_bind"/>
    <property type="match status" value="1"/>
</dbReference>
<sequence length="132" mass="15501">MNLGVMITLLAIAHLNLQIKSDQLARIMAMFRLKLFSTDFNSPDYDVNLRKAILSGYFMQVAHVDITRCYKTVKDNQVVYLYPSDCLDHKPEWVIYNRHVQYCIQLLIKLHMTCEFAIIRLEVLCLVYKIIT</sequence>
<reference evidence="4" key="2">
    <citation type="submission" date="2023-05" db="EMBL/GenBank/DDBJ databases">
        <authorList>
            <person name="Schelkunov M.I."/>
        </authorList>
    </citation>
    <scope>NUCLEOTIDE SEQUENCE</scope>
    <source>
        <strain evidence="4">Hsosn_3</strain>
        <tissue evidence="4">Leaf</tissue>
    </source>
</reference>
<reference evidence="4" key="1">
    <citation type="submission" date="2023-02" db="EMBL/GenBank/DDBJ databases">
        <title>Genome of toxic invasive species Heracleum sosnowskyi carries increased number of genes despite the absence of recent whole-genome duplications.</title>
        <authorList>
            <person name="Schelkunov M."/>
            <person name="Shtratnikova V."/>
            <person name="Makarenko M."/>
            <person name="Klepikova A."/>
            <person name="Omelchenko D."/>
            <person name="Novikova G."/>
            <person name="Obukhova E."/>
            <person name="Bogdanov V."/>
            <person name="Penin A."/>
            <person name="Logacheva M."/>
        </authorList>
    </citation>
    <scope>NUCLEOTIDE SEQUENCE</scope>
    <source>
        <strain evidence="4">Hsosn_3</strain>
        <tissue evidence="4">Leaf</tissue>
    </source>
</reference>
<proteinExistence type="predicted"/>
<keyword evidence="1" id="KW-0547">Nucleotide-binding</keyword>
<keyword evidence="2" id="KW-0732">Signal</keyword>
<keyword evidence="5" id="KW-1185">Reference proteome</keyword>
<evidence type="ECO:0000259" key="3">
    <source>
        <dbReference type="Pfam" id="PF07717"/>
    </source>
</evidence>
<evidence type="ECO:0000256" key="2">
    <source>
        <dbReference type="SAM" id="SignalP"/>
    </source>
</evidence>
<organism evidence="4 5">
    <name type="scientific">Heracleum sosnowskyi</name>
    <dbReference type="NCBI Taxonomy" id="360622"/>
    <lineage>
        <taxon>Eukaryota</taxon>
        <taxon>Viridiplantae</taxon>
        <taxon>Streptophyta</taxon>
        <taxon>Embryophyta</taxon>
        <taxon>Tracheophyta</taxon>
        <taxon>Spermatophyta</taxon>
        <taxon>Magnoliopsida</taxon>
        <taxon>eudicotyledons</taxon>
        <taxon>Gunneridae</taxon>
        <taxon>Pentapetalae</taxon>
        <taxon>asterids</taxon>
        <taxon>campanulids</taxon>
        <taxon>Apiales</taxon>
        <taxon>Apiaceae</taxon>
        <taxon>Apioideae</taxon>
        <taxon>apioid superclade</taxon>
        <taxon>Tordylieae</taxon>
        <taxon>Tordyliinae</taxon>
        <taxon>Heracleum</taxon>
    </lineage>
</organism>
<evidence type="ECO:0000313" key="5">
    <source>
        <dbReference type="Proteomes" id="UP001237642"/>
    </source>
</evidence>
<accession>A0AAD8MYA7</accession>
<dbReference type="EMBL" id="JAUIZM010000004">
    <property type="protein sequence ID" value="KAK1388098.1"/>
    <property type="molecule type" value="Genomic_DNA"/>
</dbReference>
<keyword evidence="1" id="KW-0347">Helicase</keyword>
<feature type="chain" id="PRO_5042219373" description="DEAD-box helicase OB fold domain-containing protein" evidence="2">
    <location>
        <begin position="22"/>
        <end position="132"/>
    </location>
</feature>
<feature type="signal peptide" evidence="2">
    <location>
        <begin position="1"/>
        <end position="21"/>
    </location>
</feature>